<dbReference type="Pfam" id="PF08246">
    <property type="entry name" value="Inhibitor_I29"/>
    <property type="match status" value="1"/>
</dbReference>
<dbReference type="CTD" id="9952591"/>
<feature type="domain" description="Cathepsin propeptide inhibitor" evidence="1">
    <location>
        <begin position="30"/>
        <end position="87"/>
    </location>
</feature>
<dbReference type="InterPro" id="IPR000668">
    <property type="entry name" value="Peptidase_C1A_C"/>
</dbReference>
<organism evidence="2">
    <name type="scientific">Loa loa</name>
    <name type="common">Eye worm</name>
    <name type="synonym">Filaria loa</name>
    <dbReference type="NCBI Taxonomy" id="7209"/>
    <lineage>
        <taxon>Eukaryota</taxon>
        <taxon>Metazoa</taxon>
        <taxon>Ecdysozoa</taxon>
        <taxon>Nematoda</taxon>
        <taxon>Chromadorea</taxon>
        <taxon>Rhabditida</taxon>
        <taxon>Spirurina</taxon>
        <taxon>Spiruromorpha</taxon>
        <taxon>Filarioidea</taxon>
        <taxon>Onchocercidae</taxon>
        <taxon>Loa</taxon>
    </lineage>
</organism>
<dbReference type="Gene3D" id="1.10.287.2250">
    <property type="match status" value="1"/>
</dbReference>
<dbReference type="InParanoid" id="A0A1S0TGK7"/>
<dbReference type="AlphaFoldDB" id="A0A1S0TGK7"/>
<dbReference type="GO" id="GO:0008234">
    <property type="term" value="F:cysteine-type peptidase activity"/>
    <property type="evidence" value="ECO:0007669"/>
    <property type="project" value="InterPro"/>
</dbReference>
<evidence type="ECO:0000313" key="2">
    <source>
        <dbReference type="EMBL" id="EFO13423.1"/>
    </source>
</evidence>
<dbReference type="GO" id="GO:0006508">
    <property type="term" value="P:proteolysis"/>
    <property type="evidence" value="ECO:0007669"/>
    <property type="project" value="InterPro"/>
</dbReference>
<name>A0A1S0TGK7_LOALO</name>
<gene>
    <name evidence="2" type="ORF">LOAG_15105</name>
</gene>
<accession>A0A1S0TGK7</accession>
<sequence>MDKLAIKVGHRYYEPTQTIMEKDFTSWNLFANFIQQHNRKYRSKKELLKRFRIYKRNLRLAKLIQKNEQDTAIYGETPFSDMTQEEFRKIMLPYKWPLDENKYLVDLKEYGIDSDEIPESFDWRDKGVVTEVKNQGKCN</sequence>
<dbReference type="EMBL" id="JH712635">
    <property type="protein sequence ID" value="EFO13423.1"/>
    <property type="molecule type" value="Genomic_DNA"/>
</dbReference>
<dbReference type="InterPro" id="IPR013201">
    <property type="entry name" value="Prot_inhib_I29"/>
</dbReference>
<dbReference type="Gene3D" id="3.90.70.10">
    <property type="entry name" value="Cysteine proteinases"/>
    <property type="match status" value="1"/>
</dbReference>
<dbReference type="Pfam" id="PF00112">
    <property type="entry name" value="Peptidase_C1"/>
    <property type="match status" value="1"/>
</dbReference>
<protein>
    <recommendedName>
        <fullName evidence="1">Cathepsin propeptide inhibitor domain-containing protein</fullName>
    </recommendedName>
</protein>
<dbReference type="RefSeq" id="XP_003150646.1">
    <property type="nucleotide sequence ID" value="XM_003150598.1"/>
</dbReference>
<evidence type="ECO:0000259" key="1">
    <source>
        <dbReference type="SMART" id="SM00848"/>
    </source>
</evidence>
<dbReference type="GeneID" id="9952591"/>
<dbReference type="KEGG" id="loa:LOAG_15105"/>
<reference evidence="2" key="1">
    <citation type="submission" date="2012-04" db="EMBL/GenBank/DDBJ databases">
        <title>The Genome Sequence of Loa loa.</title>
        <authorList>
            <consortium name="The Broad Institute Genome Sequencing Platform"/>
            <consortium name="Broad Institute Genome Sequencing Center for Infectious Disease"/>
            <person name="Nutman T.B."/>
            <person name="Fink D.L."/>
            <person name="Russ C."/>
            <person name="Young S."/>
            <person name="Zeng Q."/>
            <person name="Gargeya S."/>
            <person name="Alvarado L."/>
            <person name="Berlin A."/>
            <person name="Chapman S.B."/>
            <person name="Chen Z."/>
            <person name="Freedman E."/>
            <person name="Gellesch M."/>
            <person name="Goldberg J."/>
            <person name="Griggs A."/>
            <person name="Gujja S."/>
            <person name="Heilman E.R."/>
            <person name="Heiman D."/>
            <person name="Howarth C."/>
            <person name="Mehta T."/>
            <person name="Neiman D."/>
            <person name="Pearson M."/>
            <person name="Roberts A."/>
            <person name="Saif S."/>
            <person name="Shea T."/>
            <person name="Shenoy N."/>
            <person name="Sisk P."/>
            <person name="Stolte C."/>
            <person name="Sykes S."/>
            <person name="White J."/>
            <person name="Yandava C."/>
            <person name="Haas B."/>
            <person name="Henn M.R."/>
            <person name="Nusbaum C."/>
            <person name="Birren B."/>
        </authorList>
    </citation>
    <scope>NUCLEOTIDE SEQUENCE [LARGE SCALE GENOMIC DNA]</scope>
</reference>
<dbReference type="OrthoDB" id="387093at2759"/>
<dbReference type="SMART" id="SM00848">
    <property type="entry name" value="Inhibitor_I29"/>
    <property type="match status" value="1"/>
</dbReference>
<dbReference type="InterPro" id="IPR038765">
    <property type="entry name" value="Papain-like_cys_pep_sf"/>
</dbReference>
<proteinExistence type="predicted"/>
<dbReference type="SUPFAM" id="SSF54001">
    <property type="entry name" value="Cysteine proteinases"/>
    <property type="match status" value="1"/>
</dbReference>
<dbReference type="OMA" id="EWDWRDY"/>